<name>A0A845GHH9_9BURK</name>
<proteinExistence type="predicted"/>
<feature type="non-terminal residue" evidence="1">
    <location>
        <position position="1"/>
    </location>
</feature>
<evidence type="ECO:0000313" key="2">
    <source>
        <dbReference type="Proteomes" id="UP000470302"/>
    </source>
</evidence>
<gene>
    <name evidence="1" type="ORF">GTP91_34280</name>
</gene>
<evidence type="ECO:0000313" key="1">
    <source>
        <dbReference type="EMBL" id="MYM92217.1"/>
    </source>
</evidence>
<reference evidence="1 2" key="1">
    <citation type="submission" date="2020-01" db="EMBL/GenBank/DDBJ databases">
        <title>Novel species isolated from a subtropical stream in China.</title>
        <authorList>
            <person name="Lu H."/>
        </authorList>
    </citation>
    <scope>NUCLEOTIDE SEQUENCE [LARGE SCALE GENOMIC DNA]</scope>
    <source>
        <strain evidence="1 2">FT82W</strain>
    </source>
</reference>
<dbReference type="RefSeq" id="WP_161100646.1">
    <property type="nucleotide sequence ID" value="NZ_WWCW01000531.1"/>
</dbReference>
<dbReference type="Proteomes" id="UP000470302">
    <property type="component" value="Unassembled WGS sequence"/>
</dbReference>
<accession>A0A845GHH9</accession>
<sequence>AGGAVPLGVAQALLPLPPLPLPKGVKRPAAPAACAPSGMSAKECAALDTHSLELSSKLVELEGRVKLLQGALGAKGGAASEARAASVSVMAAAASAGTHASGSAG</sequence>
<dbReference type="AlphaFoldDB" id="A0A845GHH9"/>
<comment type="caution">
    <text evidence="1">The sequence shown here is derived from an EMBL/GenBank/DDBJ whole genome shotgun (WGS) entry which is preliminary data.</text>
</comment>
<organism evidence="1 2">
    <name type="scientific">Duganella vulcania</name>
    <dbReference type="NCBI Taxonomy" id="2692166"/>
    <lineage>
        <taxon>Bacteria</taxon>
        <taxon>Pseudomonadati</taxon>
        <taxon>Pseudomonadota</taxon>
        <taxon>Betaproteobacteria</taxon>
        <taxon>Burkholderiales</taxon>
        <taxon>Oxalobacteraceae</taxon>
        <taxon>Telluria group</taxon>
        <taxon>Duganella</taxon>
    </lineage>
</organism>
<feature type="non-terminal residue" evidence="1">
    <location>
        <position position="105"/>
    </location>
</feature>
<dbReference type="EMBL" id="WWCW01000531">
    <property type="protein sequence ID" value="MYM92217.1"/>
    <property type="molecule type" value="Genomic_DNA"/>
</dbReference>
<protein>
    <submittedName>
        <fullName evidence="1">Uncharacterized protein</fullName>
    </submittedName>
</protein>